<feature type="compositionally biased region" description="Basic and acidic residues" evidence="1">
    <location>
        <begin position="27"/>
        <end position="36"/>
    </location>
</feature>
<name>A0ABP3GB23_9ACTN</name>
<dbReference type="EMBL" id="BAAABW010000008">
    <property type="protein sequence ID" value="GAA0340901.1"/>
    <property type="molecule type" value="Genomic_DNA"/>
</dbReference>
<evidence type="ECO:0000256" key="1">
    <source>
        <dbReference type="SAM" id="MobiDB-lite"/>
    </source>
</evidence>
<organism evidence="2 3">
    <name type="scientific">Streptomyces blastmyceticus</name>
    <dbReference type="NCBI Taxonomy" id="68180"/>
    <lineage>
        <taxon>Bacteria</taxon>
        <taxon>Bacillati</taxon>
        <taxon>Actinomycetota</taxon>
        <taxon>Actinomycetes</taxon>
        <taxon>Kitasatosporales</taxon>
        <taxon>Streptomycetaceae</taxon>
        <taxon>Streptomyces</taxon>
    </lineage>
</organism>
<evidence type="ECO:0000313" key="2">
    <source>
        <dbReference type="EMBL" id="GAA0340901.1"/>
    </source>
</evidence>
<sequence length="288" mass="31440">MAYANSSGAARPTHVHPQATPGYGKRSAPDQEPRRAGDFAHLPAREALIAAFVDRLPEGAAMDAKTLAANIPAYGQAACRTAIRRLSEAGHLRMVKEHRKGDGGSMHWVTRTYFSRTARGDAWWETFLRGDVVPEARHEPPARSEAYDALASLGRTDPRMTLSAADCRELEELATEWLTRGASPRDLARELTAGLPPVVHFARAMARTRLVDKMPPERVKQPVSAPLRILECTICRTPGRPEAIPGGVCGPCRGETPPEPDYAVAPAEVHDHAAEIRAALRARERSSR</sequence>
<evidence type="ECO:0008006" key="4">
    <source>
        <dbReference type="Google" id="ProtNLM"/>
    </source>
</evidence>
<reference evidence="3" key="1">
    <citation type="journal article" date="2019" name="Int. J. Syst. Evol. Microbiol.">
        <title>The Global Catalogue of Microorganisms (GCM) 10K type strain sequencing project: providing services to taxonomists for standard genome sequencing and annotation.</title>
        <authorList>
            <consortium name="The Broad Institute Genomics Platform"/>
            <consortium name="The Broad Institute Genome Sequencing Center for Infectious Disease"/>
            <person name="Wu L."/>
            <person name="Ma J."/>
        </authorList>
    </citation>
    <scope>NUCLEOTIDE SEQUENCE [LARGE SCALE GENOMIC DNA]</scope>
    <source>
        <strain evidence="3">JCM 4565</strain>
    </source>
</reference>
<feature type="region of interest" description="Disordered" evidence="1">
    <location>
        <begin position="1"/>
        <end position="36"/>
    </location>
</feature>
<keyword evidence="3" id="KW-1185">Reference proteome</keyword>
<dbReference type="Proteomes" id="UP001500063">
    <property type="component" value="Unassembled WGS sequence"/>
</dbReference>
<proteinExistence type="predicted"/>
<dbReference type="RefSeq" id="WP_344117140.1">
    <property type="nucleotide sequence ID" value="NZ_BAAABW010000008.1"/>
</dbReference>
<gene>
    <name evidence="2" type="ORF">GCM10010319_16330</name>
</gene>
<accession>A0ABP3GB23</accession>
<protein>
    <recommendedName>
        <fullName evidence="4">MarR family transcriptional regulator</fullName>
    </recommendedName>
</protein>
<evidence type="ECO:0000313" key="3">
    <source>
        <dbReference type="Proteomes" id="UP001500063"/>
    </source>
</evidence>
<comment type="caution">
    <text evidence="2">The sequence shown here is derived from an EMBL/GenBank/DDBJ whole genome shotgun (WGS) entry which is preliminary data.</text>
</comment>